<dbReference type="OrthoDB" id="10024629at2759"/>
<organism evidence="3 4">
    <name type="scientific">Haemaphysalis longicornis</name>
    <name type="common">Bush tick</name>
    <dbReference type="NCBI Taxonomy" id="44386"/>
    <lineage>
        <taxon>Eukaryota</taxon>
        <taxon>Metazoa</taxon>
        <taxon>Ecdysozoa</taxon>
        <taxon>Arthropoda</taxon>
        <taxon>Chelicerata</taxon>
        <taxon>Arachnida</taxon>
        <taxon>Acari</taxon>
        <taxon>Parasitiformes</taxon>
        <taxon>Ixodida</taxon>
        <taxon>Ixodoidea</taxon>
        <taxon>Ixodidae</taxon>
        <taxon>Haemaphysalinae</taxon>
        <taxon>Haemaphysalis</taxon>
    </lineage>
</organism>
<gene>
    <name evidence="3" type="ORF">HPB48_022448</name>
</gene>
<feature type="domain" description="Retrotransposon gag" evidence="2">
    <location>
        <begin position="2"/>
        <end position="71"/>
    </location>
</feature>
<name>A0A9J6GJB0_HAELO</name>
<accession>A0A9J6GJB0</accession>
<keyword evidence="4" id="KW-1185">Reference proteome</keyword>
<dbReference type="Pfam" id="PF03732">
    <property type="entry name" value="Retrotrans_gag"/>
    <property type="match status" value="1"/>
</dbReference>
<dbReference type="Proteomes" id="UP000821853">
    <property type="component" value="Chromosome 5"/>
</dbReference>
<feature type="region of interest" description="Disordered" evidence="1">
    <location>
        <begin position="15"/>
        <end position="37"/>
    </location>
</feature>
<evidence type="ECO:0000313" key="4">
    <source>
        <dbReference type="Proteomes" id="UP000821853"/>
    </source>
</evidence>
<proteinExistence type="predicted"/>
<evidence type="ECO:0000256" key="1">
    <source>
        <dbReference type="SAM" id="MobiDB-lite"/>
    </source>
</evidence>
<comment type="caution">
    <text evidence="3">The sequence shown here is derived from an EMBL/GenBank/DDBJ whole genome shotgun (WGS) entry which is preliminary data.</text>
</comment>
<reference evidence="3 4" key="1">
    <citation type="journal article" date="2020" name="Cell">
        <title>Large-Scale Comparative Analyses of Tick Genomes Elucidate Their Genetic Diversity and Vector Capacities.</title>
        <authorList>
            <consortium name="Tick Genome and Microbiome Consortium (TIGMIC)"/>
            <person name="Jia N."/>
            <person name="Wang J."/>
            <person name="Shi W."/>
            <person name="Du L."/>
            <person name="Sun Y."/>
            <person name="Zhan W."/>
            <person name="Jiang J.F."/>
            <person name="Wang Q."/>
            <person name="Zhang B."/>
            <person name="Ji P."/>
            <person name="Bell-Sakyi L."/>
            <person name="Cui X.M."/>
            <person name="Yuan T.T."/>
            <person name="Jiang B.G."/>
            <person name="Yang W.F."/>
            <person name="Lam T.T."/>
            <person name="Chang Q.C."/>
            <person name="Ding S.J."/>
            <person name="Wang X.J."/>
            <person name="Zhu J.G."/>
            <person name="Ruan X.D."/>
            <person name="Zhao L."/>
            <person name="Wei J.T."/>
            <person name="Ye R.Z."/>
            <person name="Que T.C."/>
            <person name="Du C.H."/>
            <person name="Zhou Y.H."/>
            <person name="Cheng J.X."/>
            <person name="Dai P.F."/>
            <person name="Guo W.B."/>
            <person name="Han X.H."/>
            <person name="Huang E.J."/>
            <person name="Li L.F."/>
            <person name="Wei W."/>
            <person name="Gao Y.C."/>
            <person name="Liu J.Z."/>
            <person name="Shao H.Z."/>
            <person name="Wang X."/>
            <person name="Wang C.C."/>
            <person name="Yang T.C."/>
            <person name="Huo Q.B."/>
            <person name="Li W."/>
            <person name="Chen H.Y."/>
            <person name="Chen S.E."/>
            <person name="Zhou L.G."/>
            <person name="Ni X.B."/>
            <person name="Tian J.H."/>
            <person name="Sheng Y."/>
            <person name="Liu T."/>
            <person name="Pan Y.S."/>
            <person name="Xia L.Y."/>
            <person name="Li J."/>
            <person name="Zhao F."/>
            <person name="Cao W.C."/>
        </authorList>
    </citation>
    <scope>NUCLEOTIDE SEQUENCE [LARGE SCALE GENOMIC DNA]</scope>
    <source>
        <strain evidence="3">HaeL-2018</strain>
    </source>
</reference>
<protein>
    <recommendedName>
        <fullName evidence="2">Retrotransposon gag domain-containing protein</fullName>
    </recommendedName>
</protein>
<dbReference type="InterPro" id="IPR005162">
    <property type="entry name" value="Retrotrans_gag_dom"/>
</dbReference>
<dbReference type="AlphaFoldDB" id="A0A9J6GJB0"/>
<feature type="compositionally biased region" description="Polar residues" evidence="1">
    <location>
        <begin position="27"/>
        <end position="37"/>
    </location>
</feature>
<dbReference type="VEuPathDB" id="VectorBase:HLOH_059540"/>
<evidence type="ECO:0000259" key="2">
    <source>
        <dbReference type="Pfam" id="PF03732"/>
    </source>
</evidence>
<sequence length="90" mass="10488">MSSWEEFRQRLLATSPNSYRKKKSEAALQNQNQCPNESVTPYAEHMARLFRREDPSLTDYMKVRHLMHGVKRGIFAGYCGVPRNGCRTRP</sequence>
<dbReference type="EMBL" id="JABSTR010000007">
    <property type="protein sequence ID" value="KAH9375258.1"/>
    <property type="molecule type" value="Genomic_DNA"/>
</dbReference>
<evidence type="ECO:0000313" key="3">
    <source>
        <dbReference type="EMBL" id="KAH9375258.1"/>
    </source>
</evidence>